<dbReference type="Proteomes" id="UP000811246">
    <property type="component" value="Chromosome 3"/>
</dbReference>
<evidence type="ECO:0000313" key="2">
    <source>
        <dbReference type="EMBL" id="KAG6723996.1"/>
    </source>
</evidence>
<dbReference type="AlphaFoldDB" id="A0A922JXJ3"/>
<dbReference type="EMBL" id="CM031827">
    <property type="protein sequence ID" value="KAG6723996.1"/>
    <property type="molecule type" value="Genomic_DNA"/>
</dbReference>
<protein>
    <submittedName>
        <fullName evidence="2">Uncharacterized protein</fullName>
    </submittedName>
</protein>
<accession>A0A922JXJ3</accession>
<evidence type="ECO:0000313" key="3">
    <source>
        <dbReference type="Proteomes" id="UP000811246"/>
    </source>
</evidence>
<comment type="caution">
    <text evidence="2">The sequence shown here is derived from an EMBL/GenBank/DDBJ whole genome shotgun (WGS) entry which is preliminary data.</text>
</comment>
<keyword evidence="1" id="KW-0732">Signal</keyword>
<feature type="signal peptide" evidence="1">
    <location>
        <begin position="1"/>
        <end position="20"/>
    </location>
</feature>
<gene>
    <name evidence="2" type="ORF">I3842_03G236600</name>
</gene>
<name>A0A922JXJ3_CARIL</name>
<organism evidence="2 3">
    <name type="scientific">Carya illinoinensis</name>
    <name type="common">Pecan</name>
    <dbReference type="NCBI Taxonomy" id="32201"/>
    <lineage>
        <taxon>Eukaryota</taxon>
        <taxon>Viridiplantae</taxon>
        <taxon>Streptophyta</taxon>
        <taxon>Embryophyta</taxon>
        <taxon>Tracheophyta</taxon>
        <taxon>Spermatophyta</taxon>
        <taxon>Magnoliopsida</taxon>
        <taxon>eudicotyledons</taxon>
        <taxon>Gunneridae</taxon>
        <taxon>Pentapetalae</taxon>
        <taxon>rosids</taxon>
        <taxon>fabids</taxon>
        <taxon>Fagales</taxon>
        <taxon>Juglandaceae</taxon>
        <taxon>Carya</taxon>
    </lineage>
</organism>
<proteinExistence type="predicted"/>
<evidence type="ECO:0000256" key="1">
    <source>
        <dbReference type="SAM" id="SignalP"/>
    </source>
</evidence>
<reference evidence="2" key="1">
    <citation type="submission" date="2021-01" db="EMBL/GenBank/DDBJ databases">
        <authorList>
            <person name="Lovell J.T."/>
            <person name="Bentley N."/>
            <person name="Bhattarai G."/>
            <person name="Jenkins J.W."/>
            <person name="Sreedasyam A."/>
            <person name="Alarcon Y."/>
            <person name="Bock C."/>
            <person name="Boston L."/>
            <person name="Carlson J."/>
            <person name="Cervantes K."/>
            <person name="Clermont K."/>
            <person name="Krom N."/>
            <person name="Kubenka K."/>
            <person name="Mamidi S."/>
            <person name="Mattison C."/>
            <person name="Monteros M."/>
            <person name="Pisani C."/>
            <person name="Plott C."/>
            <person name="Rajasekar S."/>
            <person name="Rhein H.S."/>
            <person name="Rohla C."/>
            <person name="Song M."/>
            <person name="Hilaire R.S."/>
            <person name="Shu S."/>
            <person name="Wells L."/>
            <person name="Wang X."/>
            <person name="Webber J."/>
            <person name="Heerema R.J."/>
            <person name="Klein P."/>
            <person name="Conner P."/>
            <person name="Grauke L."/>
            <person name="Grimwood J."/>
            <person name="Schmutz J."/>
            <person name="Randall J.J."/>
        </authorList>
    </citation>
    <scope>NUCLEOTIDE SEQUENCE</scope>
    <source>
        <tissue evidence="2">Leaf</tissue>
    </source>
</reference>
<feature type="chain" id="PRO_5037173053" evidence="1">
    <location>
        <begin position="21"/>
        <end position="36"/>
    </location>
</feature>
<sequence>MRCVADASFLFLFSFPLLNSTQTVGNIMEVYTSLNP</sequence>